<keyword evidence="2" id="KW-1185">Reference proteome</keyword>
<evidence type="ECO:0000313" key="1">
    <source>
        <dbReference type="EMBL" id="KAG5668385.1"/>
    </source>
</evidence>
<comment type="caution">
    <text evidence="1">The sequence shown here is derived from an EMBL/GenBank/DDBJ whole genome shotgun (WGS) entry which is preliminary data.</text>
</comment>
<evidence type="ECO:0000313" key="2">
    <source>
        <dbReference type="Proteomes" id="UP001107558"/>
    </source>
</evidence>
<dbReference type="EMBL" id="JADBJN010000004">
    <property type="protein sequence ID" value="KAG5668385.1"/>
    <property type="molecule type" value="Genomic_DNA"/>
</dbReference>
<gene>
    <name evidence="1" type="ORF">PVAND_016325</name>
</gene>
<name>A0A9J6BES8_POLVA</name>
<sequence length="98" mass="10903">MSLTQWIKPNGENQICKISDDDKKLPDKLNIGDMVKQSLGKNNGPSIGNVNNIGNNNNYSGQVNTLENTLNSNNSHHEANNNKSDKFELGLDFNFLKK</sequence>
<accession>A0A9J6BES8</accession>
<dbReference type="AlphaFoldDB" id="A0A9J6BES8"/>
<reference evidence="1" key="1">
    <citation type="submission" date="2021-03" db="EMBL/GenBank/DDBJ databases">
        <title>Chromosome level genome of the anhydrobiotic midge Polypedilum vanderplanki.</title>
        <authorList>
            <person name="Yoshida Y."/>
            <person name="Kikawada T."/>
            <person name="Gusev O."/>
        </authorList>
    </citation>
    <scope>NUCLEOTIDE SEQUENCE</scope>
    <source>
        <strain evidence="1">NIAS01</strain>
        <tissue evidence="1">Whole body or cell culture</tissue>
    </source>
</reference>
<organism evidence="1 2">
    <name type="scientific">Polypedilum vanderplanki</name>
    <name type="common">Sleeping chironomid midge</name>
    <dbReference type="NCBI Taxonomy" id="319348"/>
    <lineage>
        <taxon>Eukaryota</taxon>
        <taxon>Metazoa</taxon>
        <taxon>Ecdysozoa</taxon>
        <taxon>Arthropoda</taxon>
        <taxon>Hexapoda</taxon>
        <taxon>Insecta</taxon>
        <taxon>Pterygota</taxon>
        <taxon>Neoptera</taxon>
        <taxon>Endopterygota</taxon>
        <taxon>Diptera</taxon>
        <taxon>Nematocera</taxon>
        <taxon>Chironomoidea</taxon>
        <taxon>Chironomidae</taxon>
        <taxon>Chironominae</taxon>
        <taxon>Polypedilum</taxon>
        <taxon>Polypedilum</taxon>
    </lineage>
</organism>
<protein>
    <submittedName>
        <fullName evidence="1">Uncharacterized protein</fullName>
    </submittedName>
</protein>
<proteinExistence type="predicted"/>
<dbReference type="Proteomes" id="UP001107558">
    <property type="component" value="Chromosome 4"/>
</dbReference>